<evidence type="ECO:0000313" key="2">
    <source>
        <dbReference type="WBParaSite" id="Minc3s00211g07635"/>
    </source>
</evidence>
<organism evidence="1 2">
    <name type="scientific">Meloidogyne incognita</name>
    <name type="common">Southern root-knot nematode worm</name>
    <name type="synonym">Oxyuris incognita</name>
    <dbReference type="NCBI Taxonomy" id="6306"/>
    <lineage>
        <taxon>Eukaryota</taxon>
        <taxon>Metazoa</taxon>
        <taxon>Ecdysozoa</taxon>
        <taxon>Nematoda</taxon>
        <taxon>Chromadorea</taxon>
        <taxon>Rhabditida</taxon>
        <taxon>Tylenchina</taxon>
        <taxon>Tylenchomorpha</taxon>
        <taxon>Tylenchoidea</taxon>
        <taxon>Meloidogynidae</taxon>
        <taxon>Meloidogyninae</taxon>
        <taxon>Meloidogyne</taxon>
        <taxon>Meloidogyne incognita group</taxon>
    </lineage>
</organism>
<sequence length="50" mass="5717">MRSNSTCSLLQENIIDLNQLADCPSHGVEIFNKLPVEFINLFGWYLLFAT</sequence>
<name>A0A914L0M5_MELIC</name>
<proteinExistence type="predicted"/>
<reference evidence="2" key="1">
    <citation type="submission" date="2022-11" db="UniProtKB">
        <authorList>
            <consortium name="WormBaseParasite"/>
        </authorList>
    </citation>
    <scope>IDENTIFICATION</scope>
</reference>
<dbReference type="AlphaFoldDB" id="A0A914L0M5"/>
<accession>A0A914L0M5</accession>
<protein>
    <submittedName>
        <fullName evidence="2">Uncharacterized protein</fullName>
    </submittedName>
</protein>
<keyword evidence="1" id="KW-1185">Reference proteome</keyword>
<dbReference type="Proteomes" id="UP000887563">
    <property type="component" value="Unplaced"/>
</dbReference>
<evidence type="ECO:0000313" key="1">
    <source>
        <dbReference type="Proteomes" id="UP000887563"/>
    </source>
</evidence>
<dbReference type="WBParaSite" id="Minc3s00211g07635">
    <property type="protein sequence ID" value="Minc3s00211g07635"/>
    <property type="gene ID" value="Minc3s00211g07635"/>
</dbReference>